<feature type="coiled-coil region" evidence="6">
    <location>
        <begin position="436"/>
        <end position="470"/>
    </location>
</feature>
<organism evidence="10 11">
    <name type="scientific">Candidatus Limivivens intestinipullorum</name>
    <dbReference type="NCBI Taxonomy" id="2840858"/>
    <lineage>
        <taxon>Bacteria</taxon>
        <taxon>Bacillati</taxon>
        <taxon>Bacillota</taxon>
        <taxon>Clostridia</taxon>
        <taxon>Lachnospirales</taxon>
        <taxon>Lachnospiraceae</taxon>
        <taxon>Lachnospiraceae incertae sedis</taxon>
        <taxon>Candidatus Limivivens</taxon>
    </lineage>
</organism>
<sequence length="1242" mass="136111">MEIRKSFNRFASIFLIVALGVAFFAGLQATAPDMRASGDAYFDAENLMDLKVISTMGLTEDDVQALEELDGVRIAEGAWMTDVLSGDGVDQRVLHMESITENFQKLTVSEGALPQKAGECFIDEELAELLGLSVGDTITVAEDLDESSDSGSGGSDPDTSDAAAESEPESDSEAATEPDSETEPAGEAETETDSETDAQEDEDDGGMLAVTEYVITGIGSSPQYISFSRGNSTLGSGEVSGVLYVTPDSFDADYYTQIWMEAEGAKELLAFSDEYEALIDEVEAQVEGIEEVRCQARRDEIVAEAESELQDGWDELAQAESELEEGRLEAESELAEAESEIADGEQQLEEGRQELEDAKQELEENRQKLEDARQEIDSGYTELESGRQEIESNRQTLNSSQAEYDTSAAQLADGWAQLAQARETLDSNEADYAANAETTNAQLAEAEAAITQAEDELDQQAAQIEEGRTQLSLGWSEYESQKSQLEAAAAASPEGQAALEAAQPQLEQTRQQLEATQNELDAAESQINTARLSLEAQKEEVASGRQQLADARAQLDAAWEEYYAQEAQLNAAQAQADSGAAQLTDGWSQISSGEAQLTQAEADLAQAEQELADGEQQIADAESEIADGEAELAENEQKLADARQEYEDAKAEAEAEIADGEKEIADARADLEDAEAEIADIEMPEWSITTRADDTDYTGYSDNTDRMASIAQVFPVMFFLVAALISLTTMTRMVEEERTQIGTLKALGYGKISIAMKYINYALLATISGSIVGALFGQKFLPFVIIEAYGIMYTHMDALVLPYQMDSAGLATVLAVACTTLAAISACYKELLATPAVLMRPPSPKEGKRVLLERIGFIWNHLNFTWKSTIRNLFRYKKRFFMTIFGIGGCMALLVVGFGLRDCIMDIAVIQYSEIQVYEAAVILDEDAGEAEKEALDAAIQENTNITGAMKAYMKNMTMRGSEGSRDVYLMVPERLDGFEEFVHLRDRITQEEYSLDDSGLILSEKTAKLLGAEVGDEITMEPEPGREISVTISAICENYMLHYAYLSPALYMELFGETPEYNNILISTDLTEQTDIEQVGRRLLREDAALSISYTSSISSQLNDMLGALDLVIVVIIISAGLLALVVLYNLNNINISERQRELATLKVLGFYDREVSAYMYRENILLTVIGALLGIALGYVLLMYTVQTVEIDDCMFGREVKPLSYLVSFLITCAFSALVNVVMHFRLKKIDMVESLKSVE</sequence>
<proteinExistence type="predicted"/>
<feature type="transmembrane region" description="Helical" evidence="8">
    <location>
        <begin position="880"/>
        <end position="900"/>
    </location>
</feature>
<name>A0A9D1ET98_9FIRM</name>
<dbReference type="InterPro" id="IPR003838">
    <property type="entry name" value="ABC3_permease_C"/>
</dbReference>
<keyword evidence="6" id="KW-0175">Coiled coil</keyword>
<comment type="subcellular location">
    <subcellularLocation>
        <location evidence="1">Cell membrane</location>
        <topology evidence="1">Multi-pass membrane protein</topology>
    </subcellularLocation>
</comment>
<evidence type="ECO:0000256" key="5">
    <source>
        <dbReference type="ARBA" id="ARBA00023136"/>
    </source>
</evidence>
<evidence type="ECO:0000313" key="11">
    <source>
        <dbReference type="Proteomes" id="UP000823935"/>
    </source>
</evidence>
<feature type="transmembrane region" description="Helical" evidence="8">
    <location>
        <begin position="1106"/>
        <end position="1132"/>
    </location>
</feature>
<dbReference type="Gene3D" id="1.10.287.1490">
    <property type="match status" value="2"/>
</dbReference>
<dbReference type="EMBL" id="DVIQ01000033">
    <property type="protein sequence ID" value="HIS31266.1"/>
    <property type="molecule type" value="Genomic_DNA"/>
</dbReference>
<feature type="coiled-coil region" evidence="6">
    <location>
        <begin position="590"/>
        <end position="677"/>
    </location>
</feature>
<evidence type="ECO:0000256" key="4">
    <source>
        <dbReference type="ARBA" id="ARBA00022989"/>
    </source>
</evidence>
<keyword evidence="3 8" id="KW-0812">Transmembrane</keyword>
<evidence type="ECO:0000256" key="3">
    <source>
        <dbReference type="ARBA" id="ARBA00022692"/>
    </source>
</evidence>
<feature type="region of interest" description="Disordered" evidence="7">
    <location>
        <begin position="372"/>
        <end position="401"/>
    </location>
</feature>
<evidence type="ECO:0000313" key="10">
    <source>
        <dbReference type="EMBL" id="HIS31266.1"/>
    </source>
</evidence>
<evidence type="ECO:0000256" key="2">
    <source>
        <dbReference type="ARBA" id="ARBA00022475"/>
    </source>
</evidence>
<evidence type="ECO:0000256" key="7">
    <source>
        <dbReference type="SAM" id="MobiDB-lite"/>
    </source>
</evidence>
<feature type="compositionally biased region" description="Acidic residues" evidence="7">
    <location>
        <begin position="164"/>
        <end position="205"/>
    </location>
</feature>
<feature type="region of interest" description="Disordered" evidence="7">
    <location>
        <begin position="144"/>
        <end position="206"/>
    </location>
</feature>
<protein>
    <submittedName>
        <fullName evidence="10">FtsX-like permease family protein</fullName>
    </submittedName>
</protein>
<keyword evidence="2" id="KW-1003">Cell membrane</keyword>
<reference evidence="10" key="2">
    <citation type="journal article" date="2021" name="PeerJ">
        <title>Extensive microbial diversity within the chicken gut microbiome revealed by metagenomics and culture.</title>
        <authorList>
            <person name="Gilroy R."/>
            <person name="Ravi A."/>
            <person name="Getino M."/>
            <person name="Pursley I."/>
            <person name="Horton D.L."/>
            <person name="Alikhan N.F."/>
            <person name="Baker D."/>
            <person name="Gharbi K."/>
            <person name="Hall N."/>
            <person name="Watson M."/>
            <person name="Adriaenssens E.M."/>
            <person name="Foster-Nyarko E."/>
            <person name="Jarju S."/>
            <person name="Secka A."/>
            <person name="Antonio M."/>
            <person name="Oren A."/>
            <person name="Chaudhuri R.R."/>
            <person name="La Ragione R."/>
            <person name="Hildebrand F."/>
            <person name="Pallen M.J."/>
        </authorList>
    </citation>
    <scope>NUCLEOTIDE SEQUENCE</scope>
    <source>
        <strain evidence="10">CHK190-19873</strain>
    </source>
</reference>
<reference evidence="10" key="1">
    <citation type="submission" date="2020-10" db="EMBL/GenBank/DDBJ databases">
        <authorList>
            <person name="Gilroy R."/>
        </authorList>
    </citation>
    <scope>NUCLEOTIDE SEQUENCE</scope>
    <source>
        <strain evidence="10">CHK190-19873</strain>
    </source>
</reference>
<feature type="transmembrane region" description="Helical" evidence="8">
    <location>
        <begin position="713"/>
        <end position="734"/>
    </location>
</feature>
<dbReference type="InterPro" id="IPR038766">
    <property type="entry name" value="Membrane_comp_ABC_pdt"/>
</dbReference>
<feature type="domain" description="ABC3 transporter permease C-terminal" evidence="9">
    <location>
        <begin position="1116"/>
        <end position="1230"/>
    </location>
</feature>
<feature type="transmembrane region" description="Helical" evidence="8">
    <location>
        <begin position="1207"/>
        <end position="1229"/>
    </location>
</feature>
<dbReference type="Pfam" id="PF02687">
    <property type="entry name" value="FtsX"/>
    <property type="match status" value="2"/>
</dbReference>
<dbReference type="GO" id="GO:0005886">
    <property type="term" value="C:plasma membrane"/>
    <property type="evidence" value="ECO:0007669"/>
    <property type="project" value="UniProtKB-SubCell"/>
</dbReference>
<keyword evidence="5 8" id="KW-0472">Membrane</keyword>
<feature type="domain" description="ABC3 transporter permease C-terminal" evidence="9">
    <location>
        <begin position="713"/>
        <end position="828"/>
    </location>
</feature>
<dbReference type="SUPFAM" id="SSF57997">
    <property type="entry name" value="Tropomyosin"/>
    <property type="match status" value="1"/>
</dbReference>
<accession>A0A9D1ET98</accession>
<keyword evidence="4 8" id="KW-1133">Transmembrane helix</keyword>
<feature type="transmembrane region" description="Helical" evidence="8">
    <location>
        <begin position="1165"/>
        <end position="1187"/>
    </location>
</feature>
<dbReference type="PANTHER" id="PTHR30287">
    <property type="entry name" value="MEMBRANE COMPONENT OF PREDICTED ABC SUPERFAMILY METABOLITE UPTAKE TRANSPORTER"/>
    <property type="match status" value="1"/>
</dbReference>
<comment type="caution">
    <text evidence="10">The sequence shown here is derived from an EMBL/GenBank/DDBJ whole genome shotgun (WGS) entry which is preliminary data.</text>
</comment>
<evidence type="ECO:0000256" key="6">
    <source>
        <dbReference type="SAM" id="Coils"/>
    </source>
</evidence>
<evidence type="ECO:0000256" key="8">
    <source>
        <dbReference type="SAM" id="Phobius"/>
    </source>
</evidence>
<feature type="coiled-coil region" evidence="6">
    <location>
        <begin position="499"/>
        <end position="554"/>
    </location>
</feature>
<feature type="transmembrane region" description="Helical" evidence="8">
    <location>
        <begin position="808"/>
        <end position="828"/>
    </location>
</feature>
<evidence type="ECO:0000259" key="9">
    <source>
        <dbReference type="Pfam" id="PF02687"/>
    </source>
</evidence>
<gene>
    <name evidence="10" type="ORF">IAB44_06930</name>
</gene>
<dbReference type="PANTHER" id="PTHR30287:SF1">
    <property type="entry name" value="INNER MEMBRANE PROTEIN"/>
    <property type="match status" value="1"/>
</dbReference>
<feature type="transmembrane region" description="Helical" evidence="8">
    <location>
        <begin position="755"/>
        <end position="776"/>
    </location>
</feature>
<dbReference type="Proteomes" id="UP000823935">
    <property type="component" value="Unassembled WGS sequence"/>
</dbReference>
<evidence type="ECO:0000256" key="1">
    <source>
        <dbReference type="ARBA" id="ARBA00004651"/>
    </source>
</evidence>
<dbReference type="AlphaFoldDB" id="A0A9D1ET98"/>